<feature type="domain" description="Protein kinase" evidence="1">
    <location>
        <begin position="1"/>
        <end position="298"/>
    </location>
</feature>
<dbReference type="GO" id="GO:0005524">
    <property type="term" value="F:ATP binding"/>
    <property type="evidence" value="ECO:0007669"/>
    <property type="project" value="InterPro"/>
</dbReference>
<dbReference type="Proteomes" id="UP000187417">
    <property type="component" value="Unassembled WGS sequence"/>
</dbReference>
<evidence type="ECO:0000313" key="3">
    <source>
        <dbReference type="Proteomes" id="UP000187417"/>
    </source>
</evidence>
<keyword evidence="2" id="KW-0418">Kinase</keyword>
<dbReference type="PROSITE" id="PS50011">
    <property type="entry name" value="PROTEIN_KINASE_DOM"/>
    <property type="match status" value="1"/>
</dbReference>
<comment type="caution">
    <text evidence="2">The sequence shown here is derived from an EMBL/GenBank/DDBJ whole genome shotgun (WGS) entry which is preliminary data.</text>
</comment>
<dbReference type="InterPro" id="IPR011009">
    <property type="entry name" value="Kinase-like_dom_sf"/>
</dbReference>
<keyword evidence="2" id="KW-0808">Transferase</keyword>
<reference evidence="2 3" key="1">
    <citation type="journal article" date="2016" name="Nat. Biotechnol.">
        <title>Measurement of bacterial replication rates in microbial communities.</title>
        <authorList>
            <person name="Brown C.T."/>
            <person name="Olm M.R."/>
            <person name="Thomas B.C."/>
            <person name="Banfield J.F."/>
        </authorList>
    </citation>
    <scope>NUCLEOTIDE SEQUENCE [LARGE SCALE GENOMIC DNA]</scope>
    <source>
        <strain evidence="2">CAG:67_53_122</strain>
    </source>
</reference>
<dbReference type="GO" id="GO:0004672">
    <property type="term" value="F:protein kinase activity"/>
    <property type="evidence" value="ECO:0007669"/>
    <property type="project" value="InterPro"/>
</dbReference>
<dbReference type="RefSeq" id="WP_276618554.1">
    <property type="nucleotide sequence ID" value="NZ_BAAFLA010000006.1"/>
</dbReference>
<evidence type="ECO:0000259" key="1">
    <source>
        <dbReference type="PROSITE" id="PS50011"/>
    </source>
</evidence>
<dbReference type="Gene3D" id="1.10.510.10">
    <property type="entry name" value="Transferase(Phosphotransferase) domain 1"/>
    <property type="match status" value="1"/>
</dbReference>
<proteinExistence type="predicted"/>
<name>A0A1Q6F5W4_9BACT</name>
<accession>A0A1Q6F5W4</accession>
<dbReference type="Pfam" id="PF14903">
    <property type="entry name" value="WG_beta_rep"/>
    <property type="match status" value="2"/>
</dbReference>
<protein>
    <submittedName>
        <fullName evidence="2">Protein kinase</fullName>
    </submittedName>
</protein>
<dbReference type="SUPFAM" id="SSF56112">
    <property type="entry name" value="Protein kinase-like (PK-like)"/>
    <property type="match status" value="1"/>
</dbReference>
<dbReference type="STRING" id="28117.BHV66_06700"/>
<dbReference type="InterPro" id="IPR000719">
    <property type="entry name" value="Prot_kinase_dom"/>
</dbReference>
<dbReference type="AlphaFoldDB" id="A0A1Q6F5W4"/>
<evidence type="ECO:0000313" key="2">
    <source>
        <dbReference type="EMBL" id="OKY94208.1"/>
    </source>
</evidence>
<gene>
    <name evidence="2" type="ORF">BHV66_06700</name>
</gene>
<organism evidence="2 3">
    <name type="scientific">Alistipes putredinis</name>
    <dbReference type="NCBI Taxonomy" id="28117"/>
    <lineage>
        <taxon>Bacteria</taxon>
        <taxon>Pseudomonadati</taxon>
        <taxon>Bacteroidota</taxon>
        <taxon>Bacteroidia</taxon>
        <taxon>Bacteroidales</taxon>
        <taxon>Rikenellaceae</taxon>
        <taxon>Alistipes</taxon>
    </lineage>
</organism>
<sequence length="385" mass="43128">MLHSIRQFIEALQDPYGLTRTLGEIEVCRSSDGEPLRWVGNSAVVFKIRCGSRYKMLKCYTRPMEHLEAIYQEKLLRQELYVWQADGQGEWCDVVVDDWIEGITLYEAVMRGAGSGDKAHLSNLARQFDRLALELLESDWAHGDLKPENILLDESGTLRPVDFDAMFLPVFAGEKSPELGTAAYQHPGRTAEDFDASIDDYSIATISTTLHALALEPGLLARYNRGEGLLLSPREIVRHGCAAHAECLALFEKAGDAVRYRIARLLESPLMRLPNLKPLVRYAVCGPETPADRGELFVRDGLWGFKIRERELIPPIYDAGFDFSEGLAAVRTERCWHFIDPTGAVAIDCSDCNAVKPFANGRAIVVRDGQRLAIGRKEPRTTLHI</sequence>
<dbReference type="InterPro" id="IPR032774">
    <property type="entry name" value="WG_beta_rep"/>
</dbReference>
<dbReference type="EMBL" id="MNQH01000030">
    <property type="protein sequence ID" value="OKY94208.1"/>
    <property type="molecule type" value="Genomic_DNA"/>
</dbReference>